<evidence type="ECO:0000259" key="5">
    <source>
        <dbReference type="Pfam" id="PF17101"/>
    </source>
</evidence>
<dbReference type="PANTHER" id="PTHR24045:SF0">
    <property type="entry name" value="N-ACETYLGLUCOSAMINE-1-PHOSPHOTRANSFERASE SUBUNITS ALPHA_BETA"/>
    <property type="match status" value="1"/>
</dbReference>
<evidence type="ECO:0000259" key="4">
    <source>
        <dbReference type="Pfam" id="PF11380"/>
    </source>
</evidence>
<organism evidence="6 7">
    <name type="scientific">Streptococcus himalayensis</name>
    <dbReference type="NCBI Taxonomy" id="1888195"/>
    <lineage>
        <taxon>Bacteria</taxon>
        <taxon>Bacillati</taxon>
        <taxon>Bacillota</taxon>
        <taxon>Bacilli</taxon>
        <taxon>Lactobacillales</taxon>
        <taxon>Streptococcaceae</taxon>
        <taxon>Streptococcus</taxon>
    </lineage>
</organism>
<evidence type="ECO:0000256" key="2">
    <source>
        <dbReference type="ARBA" id="ARBA00022679"/>
    </source>
</evidence>
<comment type="similarity">
    <text evidence="1">Belongs to the stealth family.</text>
</comment>
<dbReference type="Pfam" id="PF11380">
    <property type="entry name" value="Stealth_CR2"/>
    <property type="match status" value="1"/>
</dbReference>
<reference evidence="6" key="2">
    <citation type="submission" date="2020-09" db="EMBL/GenBank/DDBJ databases">
        <authorList>
            <person name="Sun Q."/>
            <person name="Zhou Y."/>
        </authorList>
    </citation>
    <scope>NUCLEOTIDE SEQUENCE</scope>
    <source>
        <strain evidence="6">CGMCC 1.15533</strain>
    </source>
</reference>
<reference evidence="6" key="1">
    <citation type="journal article" date="2014" name="Int. J. Syst. Evol. Microbiol.">
        <title>Complete genome sequence of Corynebacterium casei LMG S-19264T (=DSM 44701T), isolated from a smear-ripened cheese.</title>
        <authorList>
            <consortium name="US DOE Joint Genome Institute (JGI-PGF)"/>
            <person name="Walter F."/>
            <person name="Albersmeier A."/>
            <person name="Kalinowski J."/>
            <person name="Ruckert C."/>
        </authorList>
    </citation>
    <scope>NUCLEOTIDE SEQUENCE</scope>
    <source>
        <strain evidence="6">CGMCC 1.15533</strain>
    </source>
</reference>
<dbReference type="GO" id="GO:0016772">
    <property type="term" value="F:transferase activity, transferring phosphorus-containing groups"/>
    <property type="evidence" value="ECO:0007669"/>
    <property type="project" value="InterPro"/>
</dbReference>
<evidence type="ECO:0000313" key="6">
    <source>
        <dbReference type="EMBL" id="GGE22942.1"/>
    </source>
</evidence>
<keyword evidence="3" id="KW-0270">Exopolysaccharide synthesis</keyword>
<dbReference type="EMBL" id="BMJN01000001">
    <property type="protein sequence ID" value="GGE22942.1"/>
    <property type="molecule type" value="Genomic_DNA"/>
</dbReference>
<protein>
    <submittedName>
        <fullName evidence="6">Exopolysaccharide phosphotransferase cps2G</fullName>
    </submittedName>
</protein>
<sequence>MTRIDFVVTWVDGNDPIWQKNRDSYKDVVSKELNTDSRYRDWQLMKYWFRSVERYAPWVNKIFFITEGHLPDWLNTEHPKLVVVKHSDYIDGDYLPTFNSNVIELNIHKIKDLSENFVLFNDDTFVNGAIKEEDFFIDGIPRDIGIFSPQVPSREGIGFISLNNVGIINDYYTSRAVLRQNFFKYFRIDYSKHLLKNIVVLPWKPILGFYDHHLPVSYKKSTFEMLWELETTILKSTSANRFRTREDVNHWLMRYWQLCSGDFMPRTVKFGRSYNIDSDMSKICLDIQFQKHKLVCLNDGDKVVDFEEKREKLTSIFESRYPDKSLFEI</sequence>
<evidence type="ECO:0000256" key="1">
    <source>
        <dbReference type="ARBA" id="ARBA00007583"/>
    </source>
</evidence>
<dbReference type="InterPro" id="IPR031358">
    <property type="entry name" value="Stealth_CR1"/>
</dbReference>
<dbReference type="AlphaFoldDB" id="A0A917A383"/>
<dbReference type="PANTHER" id="PTHR24045">
    <property type="match status" value="1"/>
</dbReference>
<comment type="caution">
    <text evidence="6">The sequence shown here is derived from an EMBL/GenBank/DDBJ whole genome shotgun (WGS) entry which is preliminary data.</text>
</comment>
<dbReference type="GO" id="GO:0000271">
    <property type="term" value="P:polysaccharide biosynthetic process"/>
    <property type="evidence" value="ECO:0007669"/>
    <property type="project" value="UniProtKB-KW"/>
</dbReference>
<keyword evidence="2" id="KW-0808">Transferase</keyword>
<dbReference type="Pfam" id="PF17101">
    <property type="entry name" value="Stealth_CR1"/>
    <property type="match status" value="1"/>
</dbReference>
<keyword evidence="7" id="KW-1185">Reference proteome</keyword>
<dbReference type="Proteomes" id="UP000660801">
    <property type="component" value="Unassembled WGS sequence"/>
</dbReference>
<proteinExistence type="inferred from homology"/>
<feature type="domain" description="Stealth protein CR2 conserved region 2" evidence="4">
    <location>
        <begin position="38"/>
        <end position="137"/>
    </location>
</feature>
<name>A0A917A383_9STRE</name>
<feature type="domain" description="Stealth protein CR1 conserved region 1" evidence="5">
    <location>
        <begin position="3"/>
        <end position="26"/>
    </location>
</feature>
<evidence type="ECO:0000313" key="7">
    <source>
        <dbReference type="Proteomes" id="UP000660801"/>
    </source>
</evidence>
<dbReference type="InterPro" id="IPR047141">
    <property type="entry name" value="Stealth"/>
</dbReference>
<dbReference type="InterPro" id="IPR021520">
    <property type="entry name" value="Stealth_CR2"/>
</dbReference>
<accession>A0A917A383</accession>
<gene>
    <name evidence="6" type="primary">cps2G</name>
    <name evidence="6" type="ORF">GCM10011510_00040</name>
</gene>
<dbReference type="RefSeq" id="WP_068990449.1">
    <property type="nucleotide sequence ID" value="NZ_BMJN01000001.1"/>
</dbReference>
<evidence type="ECO:0000256" key="3">
    <source>
        <dbReference type="ARBA" id="ARBA00023169"/>
    </source>
</evidence>
<dbReference type="OrthoDB" id="9776077at2"/>